<dbReference type="VEuPathDB" id="FungiDB:H257_16581"/>
<dbReference type="InterPro" id="IPR029281">
    <property type="entry name" value="FAM194_C"/>
</dbReference>
<evidence type="ECO:0000259" key="2">
    <source>
        <dbReference type="Pfam" id="PF14977"/>
    </source>
</evidence>
<proteinExistence type="predicted"/>
<feature type="compositionally biased region" description="Basic and acidic residues" evidence="1">
    <location>
        <begin position="390"/>
        <end position="399"/>
    </location>
</feature>
<feature type="compositionally biased region" description="Pro residues" evidence="1">
    <location>
        <begin position="406"/>
        <end position="415"/>
    </location>
</feature>
<feature type="compositionally biased region" description="Pro residues" evidence="1">
    <location>
        <begin position="860"/>
        <end position="874"/>
    </location>
</feature>
<dbReference type="Proteomes" id="UP000284702">
    <property type="component" value="Unassembled WGS sequence"/>
</dbReference>
<gene>
    <name evidence="3" type="ORF">B5M09_004575</name>
</gene>
<evidence type="ECO:0000313" key="4">
    <source>
        <dbReference type="Proteomes" id="UP000284702"/>
    </source>
</evidence>
<dbReference type="EMBL" id="MZMZ02003020">
    <property type="protein sequence ID" value="RQM23152.1"/>
    <property type="molecule type" value="Genomic_DNA"/>
</dbReference>
<sequence length="1158" mass="128111">MMGSSKRYFCNESCCWLLAKHYICSLISRGGSTLSADQRQEEFIRLELARKRNTKTASTEAKLTSRGLRRSGRKSTQQRHHEFLLAPANRPRIEAIVARVSGVLAAVPYSTDFSQDDKEYVSHRFKLDMILTAFMPCEDPRRDPLGRMVDKLSWVQHSYTCLAEAGVDAKALVAAWERDGVFDSDGSDDDDGDDQGGNHLTVQISFDDMEADSEFARKERLVRRKAAARIIRRNVHNGSATSYWSQHVEEFRLFGNTFYKNIDTPLVKAQTSRLLTDEAKAAAADDKLNEGLAGRETRLKEVMHLAQHVSTFKVDDAIRNVGIAIQKRRLLENRCAVKLQLKWRAYRGGKVKMMLLLEELKRRKRKAAAKGLRKQPSTHNEIAPPLPRLKTPEPQRVSKEAVVPPQLKPQTPPTSSPVVTPQTPPATIKPKTPDKSPRASGRMRPSRSVEPTTAPAADVAPATPTKSRPTAPPPSTMLKSTQVGVIGGRKGSILGSLVSSLADEKRQLDLQHMKMLMEATLPNDVDDDEDDDTIQPLSNRSSSKEESDDGFSLDQGESRMEGRGDREQIEDDKPVTNDPTVERDDTTDGTSAQRRKCSVVARPSVFLQDSTATDITTIAIGRRTSRMTSNLSMVSGEFGEPSESSEAVSGQVNATKGDTMEIAGGSRDDDDDTIEDDDEDVRLCMASWGLDENGAESQRRLESKLKSPRALKKSALMVVLANSLRKNKERSAGLFKRADDQSSSSSCSMSDDDDERSIHVMVRPSRYHHDLSTSRLCSFGGLNLQLRRTAAHADIVRQCVPFMEEEQERRTIGSNTSTYLPPDEDATELRTAGGNSLPPTQFVAPQPSRITVTPRKAAPLHPPPQPTAKPPSTPQPVAAVEAALSKHIKRLPGSSVAKDPLEATMAAYIGMFYASGNVLAVVSRVNGGKYTQLFDGTQTVEATNNPLIYYVCMTKDAESNSAHVQLLAAFNYAGIGFANFRSGAHRLVTTKPGVLVLHEDGSMAQEYPWGKASPDTPLPSPIEFNLNAILSFRCTSKANIQVTLQRDGHFLGHTASRYDTYLSKVLHQRVDGSLVLDIHPPTLIQRQVAFQVTDPVKKAQRHNWALPRLSSSGREAERVRPREHLQTVLDTNNALVDRLNAYVNCLFFKESFEQCCQR</sequence>
<dbReference type="Pfam" id="PF14977">
    <property type="entry name" value="FAM194"/>
    <property type="match status" value="1"/>
</dbReference>
<protein>
    <recommendedName>
        <fullName evidence="2">FAM194 C-terminal domain-containing protein</fullName>
    </recommendedName>
</protein>
<name>A0A3R7WEA5_APHAT</name>
<evidence type="ECO:0000256" key="1">
    <source>
        <dbReference type="SAM" id="MobiDB-lite"/>
    </source>
</evidence>
<feature type="region of interest" description="Disordered" evidence="1">
    <location>
        <begin position="852"/>
        <end position="878"/>
    </location>
</feature>
<evidence type="ECO:0000313" key="3">
    <source>
        <dbReference type="EMBL" id="RQM23152.1"/>
    </source>
</evidence>
<feature type="region of interest" description="Disordered" evidence="1">
    <location>
        <begin position="732"/>
        <end position="755"/>
    </location>
</feature>
<dbReference type="VEuPathDB" id="FungiDB:H257_16580"/>
<keyword evidence="4" id="KW-1185">Reference proteome</keyword>
<feature type="compositionally biased region" description="Acidic residues" evidence="1">
    <location>
        <begin position="524"/>
        <end position="533"/>
    </location>
</feature>
<reference evidence="3" key="1">
    <citation type="submission" date="2018-07" db="EMBL/GenBank/DDBJ databases">
        <title>Annotation of Aphanomyces astaci genome assembly.</title>
        <authorList>
            <person name="Studholme D.J."/>
        </authorList>
    </citation>
    <scope>NUCLEOTIDE SEQUENCE [LARGE SCALE GENOMIC DNA]</scope>
    <source>
        <strain evidence="3">Pc</strain>
    </source>
</reference>
<feature type="region of interest" description="Disordered" evidence="1">
    <location>
        <begin position="55"/>
        <end position="79"/>
    </location>
</feature>
<accession>A0A3R7WEA5</accession>
<feature type="domain" description="FAM194 C-terminal" evidence="2">
    <location>
        <begin position="960"/>
        <end position="1048"/>
    </location>
</feature>
<comment type="caution">
    <text evidence="3">The sequence shown here is derived from an EMBL/GenBank/DDBJ whole genome shotgun (WGS) entry which is preliminary data.</text>
</comment>
<feature type="region of interest" description="Disordered" evidence="1">
    <location>
        <begin position="521"/>
        <end position="596"/>
    </location>
</feature>
<feature type="region of interest" description="Disordered" evidence="1">
    <location>
        <begin position="366"/>
        <end position="485"/>
    </location>
</feature>
<feature type="compositionally biased region" description="Low complexity" evidence="1">
    <location>
        <begin position="451"/>
        <end position="465"/>
    </location>
</feature>
<dbReference type="AlphaFoldDB" id="A0A3R7WEA5"/>
<feature type="compositionally biased region" description="Basic and acidic residues" evidence="1">
    <location>
        <begin position="556"/>
        <end position="586"/>
    </location>
</feature>
<organism evidence="3 4">
    <name type="scientific">Aphanomyces astaci</name>
    <name type="common">Crayfish plague agent</name>
    <dbReference type="NCBI Taxonomy" id="112090"/>
    <lineage>
        <taxon>Eukaryota</taxon>
        <taxon>Sar</taxon>
        <taxon>Stramenopiles</taxon>
        <taxon>Oomycota</taxon>
        <taxon>Saprolegniomycetes</taxon>
        <taxon>Saprolegniales</taxon>
        <taxon>Verrucalvaceae</taxon>
        <taxon>Aphanomyces</taxon>
    </lineage>
</organism>
<feature type="compositionally biased region" description="Basic residues" evidence="1">
    <location>
        <begin position="67"/>
        <end position="78"/>
    </location>
</feature>